<accession>A0A3B0M250</accession>
<sequence length="142" mass="16674">MEQIVQPYKFFCWRVAEAYTYYLMATNRRSVYRYETGDIEVSRHFLTPLLDGYLGDRKLPEWRAKFYVKLMTPFSEKVDPRAIICAGKVPQLNRRGIKYMNALLQEFSGMISDIGVKDDRGMLILPPKSEWVNLKCSDISFK</sequence>
<reference evidence="1" key="1">
    <citation type="submission" date="2018-04" db="EMBL/GenBank/DDBJ databases">
        <authorList>
            <person name="Go L.Y."/>
            <person name="Mitchell J.A."/>
        </authorList>
    </citation>
    <scope>NUCLEOTIDE SEQUENCE</scope>
    <source>
        <strain evidence="1">ARTV</strain>
    </source>
</reference>
<gene>
    <name evidence="1" type="ORF">ARTV_3153</name>
</gene>
<organism evidence="1">
    <name type="scientific">Arsenophonus endosymbiont of Trialeurodes vaporariorum</name>
    <dbReference type="NCBI Taxonomy" id="235567"/>
    <lineage>
        <taxon>Bacteria</taxon>
        <taxon>Pseudomonadati</taxon>
        <taxon>Pseudomonadota</taxon>
        <taxon>Gammaproteobacteria</taxon>
        <taxon>Enterobacterales</taxon>
        <taxon>Morganellaceae</taxon>
        <taxon>Arsenophonus</taxon>
    </lineage>
</organism>
<dbReference type="AlphaFoldDB" id="A0A3B0M250"/>
<proteinExistence type="predicted"/>
<protein>
    <submittedName>
        <fullName evidence="1">Uncharacterized protein</fullName>
    </submittedName>
</protein>
<name>A0A3B0M250_9GAMM</name>
<evidence type="ECO:0000313" key="1">
    <source>
        <dbReference type="EMBL" id="SSW96635.1"/>
    </source>
</evidence>
<dbReference type="EMBL" id="UFQR01000035">
    <property type="protein sequence ID" value="SSW96635.1"/>
    <property type="molecule type" value="Genomic_DNA"/>
</dbReference>